<protein>
    <submittedName>
        <fullName evidence="9">Putative ABC transport system permease protein</fullName>
    </submittedName>
</protein>
<comment type="subcellular location">
    <subcellularLocation>
        <location evidence="1">Cell membrane</location>
        <topology evidence="1">Multi-pass membrane protein</topology>
    </subcellularLocation>
</comment>
<dbReference type="Pfam" id="PF02687">
    <property type="entry name" value="FtsX"/>
    <property type="match status" value="1"/>
</dbReference>
<keyword evidence="2" id="KW-1003">Cell membrane</keyword>
<dbReference type="PANTHER" id="PTHR30572">
    <property type="entry name" value="MEMBRANE COMPONENT OF TRANSPORTER-RELATED"/>
    <property type="match status" value="1"/>
</dbReference>
<evidence type="ECO:0000256" key="3">
    <source>
        <dbReference type="ARBA" id="ARBA00022692"/>
    </source>
</evidence>
<evidence type="ECO:0000259" key="8">
    <source>
        <dbReference type="Pfam" id="PF12704"/>
    </source>
</evidence>
<dbReference type="InterPro" id="IPR003838">
    <property type="entry name" value="ABC3_permease_C"/>
</dbReference>
<keyword evidence="10" id="KW-1185">Reference proteome</keyword>
<dbReference type="AlphaFoldDB" id="A0A4R6IED7"/>
<feature type="transmembrane region" description="Helical" evidence="6">
    <location>
        <begin position="326"/>
        <end position="349"/>
    </location>
</feature>
<organism evidence="9 10">
    <name type="scientific">Pedobacter duraquae</name>
    <dbReference type="NCBI Taxonomy" id="425511"/>
    <lineage>
        <taxon>Bacteria</taxon>
        <taxon>Pseudomonadati</taxon>
        <taxon>Bacteroidota</taxon>
        <taxon>Sphingobacteriia</taxon>
        <taxon>Sphingobacteriales</taxon>
        <taxon>Sphingobacteriaceae</taxon>
        <taxon>Pedobacter</taxon>
    </lineage>
</organism>
<feature type="transmembrane region" description="Helical" evidence="6">
    <location>
        <begin position="271"/>
        <end position="297"/>
    </location>
</feature>
<keyword evidence="4 6" id="KW-1133">Transmembrane helix</keyword>
<dbReference type="GO" id="GO:0022857">
    <property type="term" value="F:transmembrane transporter activity"/>
    <property type="evidence" value="ECO:0007669"/>
    <property type="project" value="TreeGrafter"/>
</dbReference>
<evidence type="ECO:0000256" key="1">
    <source>
        <dbReference type="ARBA" id="ARBA00004651"/>
    </source>
</evidence>
<evidence type="ECO:0000313" key="10">
    <source>
        <dbReference type="Proteomes" id="UP000295499"/>
    </source>
</evidence>
<keyword evidence="5 6" id="KW-0472">Membrane</keyword>
<feature type="domain" description="MacB-like periplasmic core" evidence="8">
    <location>
        <begin position="55"/>
        <end position="238"/>
    </location>
</feature>
<keyword evidence="3 6" id="KW-0812">Transmembrane</keyword>
<sequence length="394" mass="44819">MFKHLFKLIWNKKSQNFLLLIEILVSFMVVFLLSSSVVYYMINYQKPMGMDYKPVWMIQYNNELPTKNTDSIVMFYDAVKQHIASFPEVAEVSFSGNNIPFSSSFSSTDISNKGVKYERISNFRVEDDFIKVWSMNLKEGRWFNAGDRIYKDRPIVINESLKKKMFGDAPATGQLISNKEEESKWRVIGVVEDVKDESDFSPVMDGMYLRIDTGTFKWLSTITLKVNSNADAAFESRLSKYLSNTFKNSSIEIAHLEDMRKEKNRSKAMPVVIFMIVAGFLIINVALGIFGVLWYNINKRKSEIGLRRAIGATGNTVSIQLVSESLLLATLSLILGVFFAVQFPLLHVFDMPSNVYFIAIGIAIIFIYLLVFICSLYPGKQAAGIHPAIALHEE</sequence>
<dbReference type="RefSeq" id="WP_133557321.1">
    <property type="nucleotide sequence ID" value="NZ_SNWM01000004.1"/>
</dbReference>
<name>A0A4R6IED7_9SPHI</name>
<dbReference type="Pfam" id="PF12704">
    <property type="entry name" value="MacB_PCD"/>
    <property type="match status" value="1"/>
</dbReference>
<feature type="transmembrane region" description="Helical" evidence="6">
    <location>
        <begin position="20"/>
        <end position="42"/>
    </location>
</feature>
<dbReference type="OrthoDB" id="8769057at2"/>
<proteinExistence type="predicted"/>
<dbReference type="PANTHER" id="PTHR30572:SF15">
    <property type="entry name" value="ABC TRANSPORTER PERMEASE"/>
    <property type="match status" value="1"/>
</dbReference>
<gene>
    <name evidence="9" type="ORF">CLV32_3283</name>
</gene>
<reference evidence="9 10" key="1">
    <citation type="submission" date="2019-03" db="EMBL/GenBank/DDBJ databases">
        <title>Genomic Encyclopedia of Archaeal and Bacterial Type Strains, Phase II (KMG-II): from individual species to whole genera.</title>
        <authorList>
            <person name="Goeker M."/>
        </authorList>
    </citation>
    <scope>NUCLEOTIDE SEQUENCE [LARGE SCALE GENOMIC DNA]</scope>
    <source>
        <strain evidence="9 10">DSM 19034</strain>
    </source>
</reference>
<feature type="transmembrane region" description="Helical" evidence="6">
    <location>
        <begin position="355"/>
        <end position="377"/>
    </location>
</feature>
<comment type="caution">
    <text evidence="9">The sequence shown here is derived from an EMBL/GenBank/DDBJ whole genome shotgun (WGS) entry which is preliminary data.</text>
</comment>
<evidence type="ECO:0000256" key="5">
    <source>
        <dbReference type="ARBA" id="ARBA00023136"/>
    </source>
</evidence>
<accession>A0A4R6IED7</accession>
<dbReference type="GO" id="GO:0005886">
    <property type="term" value="C:plasma membrane"/>
    <property type="evidence" value="ECO:0007669"/>
    <property type="project" value="UniProtKB-SubCell"/>
</dbReference>
<evidence type="ECO:0000313" key="9">
    <source>
        <dbReference type="EMBL" id="TDO20650.1"/>
    </source>
</evidence>
<evidence type="ECO:0000256" key="2">
    <source>
        <dbReference type="ARBA" id="ARBA00022475"/>
    </source>
</evidence>
<feature type="domain" description="ABC3 transporter permease C-terminal" evidence="7">
    <location>
        <begin position="275"/>
        <end position="387"/>
    </location>
</feature>
<evidence type="ECO:0000256" key="4">
    <source>
        <dbReference type="ARBA" id="ARBA00022989"/>
    </source>
</evidence>
<dbReference type="Proteomes" id="UP000295499">
    <property type="component" value="Unassembled WGS sequence"/>
</dbReference>
<dbReference type="EMBL" id="SNWM01000004">
    <property type="protein sequence ID" value="TDO20650.1"/>
    <property type="molecule type" value="Genomic_DNA"/>
</dbReference>
<evidence type="ECO:0000256" key="6">
    <source>
        <dbReference type="SAM" id="Phobius"/>
    </source>
</evidence>
<dbReference type="InterPro" id="IPR025857">
    <property type="entry name" value="MacB_PCD"/>
</dbReference>
<evidence type="ECO:0000259" key="7">
    <source>
        <dbReference type="Pfam" id="PF02687"/>
    </source>
</evidence>
<dbReference type="InterPro" id="IPR050250">
    <property type="entry name" value="Macrolide_Exporter_MacB"/>
</dbReference>